<gene>
    <name evidence="2" type="ORF">GH975_02850</name>
</gene>
<dbReference type="Proteomes" id="UP000388235">
    <property type="component" value="Chromosome"/>
</dbReference>
<dbReference type="PANTHER" id="PTHR35335">
    <property type="entry name" value="UPF0716 PROTEIN FXSA"/>
    <property type="match status" value="1"/>
</dbReference>
<accession>A0A5Q2QBB2</accession>
<protein>
    <submittedName>
        <fullName evidence="2">Biotin--acetyl-CoA-carboxylase ligase</fullName>
    </submittedName>
</protein>
<keyword evidence="1" id="KW-0812">Transmembrane</keyword>
<dbReference type="PANTHER" id="PTHR35335:SF1">
    <property type="entry name" value="UPF0716 PROTEIN FXSA"/>
    <property type="match status" value="1"/>
</dbReference>
<evidence type="ECO:0000313" key="2">
    <source>
        <dbReference type="EMBL" id="QGG79562.1"/>
    </source>
</evidence>
<dbReference type="GO" id="GO:0016874">
    <property type="term" value="F:ligase activity"/>
    <property type="evidence" value="ECO:0007669"/>
    <property type="project" value="UniProtKB-KW"/>
</dbReference>
<keyword evidence="2" id="KW-0436">Ligase</keyword>
<dbReference type="EMBL" id="CP045871">
    <property type="protein sequence ID" value="QGG79562.1"/>
    <property type="molecule type" value="Genomic_DNA"/>
</dbReference>
<dbReference type="KEGG" id="llp:GH975_02850"/>
<dbReference type="GO" id="GO:0016020">
    <property type="term" value="C:membrane"/>
    <property type="evidence" value="ECO:0007669"/>
    <property type="project" value="InterPro"/>
</dbReference>
<feature type="transmembrane region" description="Helical" evidence="1">
    <location>
        <begin position="24"/>
        <end position="44"/>
    </location>
</feature>
<dbReference type="InterPro" id="IPR007313">
    <property type="entry name" value="FxsA"/>
</dbReference>
<reference evidence="2 3" key="1">
    <citation type="submission" date="2019-11" db="EMBL/GenBank/DDBJ databases">
        <authorList>
            <person name="Khan S.A."/>
            <person name="Jeon C.O."/>
            <person name="Chun B.H."/>
        </authorList>
    </citation>
    <scope>NUCLEOTIDE SEQUENCE [LARGE SCALE GENOMIC DNA]</scope>
    <source>
        <strain evidence="2 3">IMCC 1097</strain>
    </source>
</reference>
<sequence length="147" mass="15473">MPLLLFLVIPLVEVAILIQVGGLIGFWPTLGLVVLTAVIGAQLLKQQGRALLMAAQGRLERGELPLSELAQGLLVAVGGALLLTPGFATDAFGFACLLPGTRAAMGNALKRWLEPRLVARAQFTAQSSSARPSSNGDVLDGVFRRDD</sequence>
<proteinExistence type="predicted"/>
<dbReference type="OrthoDB" id="9792788at2"/>
<keyword evidence="1" id="KW-1133">Transmembrane helix</keyword>
<keyword evidence="1" id="KW-0472">Membrane</keyword>
<keyword evidence="3" id="KW-1185">Reference proteome</keyword>
<organism evidence="2 3">
    <name type="scientific">Litorivicinus lipolyticus</name>
    <dbReference type="NCBI Taxonomy" id="418701"/>
    <lineage>
        <taxon>Bacteria</taxon>
        <taxon>Pseudomonadati</taxon>
        <taxon>Pseudomonadota</taxon>
        <taxon>Gammaproteobacteria</taxon>
        <taxon>Oceanospirillales</taxon>
        <taxon>Litorivicinaceae</taxon>
        <taxon>Litorivicinus</taxon>
    </lineage>
</organism>
<evidence type="ECO:0000313" key="3">
    <source>
        <dbReference type="Proteomes" id="UP000388235"/>
    </source>
</evidence>
<dbReference type="Pfam" id="PF04186">
    <property type="entry name" value="FxsA"/>
    <property type="match status" value="1"/>
</dbReference>
<dbReference type="NCBIfam" id="NF008528">
    <property type="entry name" value="PRK11463.1-2"/>
    <property type="match status" value="1"/>
</dbReference>
<name>A0A5Q2QBB2_9GAMM</name>
<evidence type="ECO:0000256" key="1">
    <source>
        <dbReference type="SAM" id="Phobius"/>
    </source>
</evidence>
<dbReference type="RefSeq" id="WP_153713066.1">
    <property type="nucleotide sequence ID" value="NZ_CP045871.1"/>
</dbReference>
<dbReference type="AlphaFoldDB" id="A0A5Q2QBB2"/>